<dbReference type="InterPro" id="IPR018357">
    <property type="entry name" value="Hexapep_transf_CS"/>
</dbReference>
<dbReference type="InterPro" id="IPR001451">
    <property type="entry name" value="Hexapep"/>
</dbReference>
<evidence type="ECO:0000313" key="4">
    <source>
        <dbReference type="EMBL" id="TDD93416.1"/>
    </source>
</evidence>
<feature type="non-terminal residue" evidence="4">
    <location>
        <position position="1"/>
    </location>
</feature>
<gene>
    <name evidence="4" type="ORF">E0F76_19175</name>
</gene>
<organism evidence="4 5">
    <name type="scientific">Flavobacterium cellulosilyticum</name>
    <dbReference type="NCBI Taxonomy" id="2541731"/>
    <lineage>
        <taxon>Bacteria</taxon>
        <taxon>Pseudomonadati</taxon>
        <taxon>Bacteroidota</taxon>
        <taxon>Flavobacteriia</taxon>
        <taxon>Flavobacteriales</taxon>
        <taxon>Flavobacteriaceae</taxon>
        <taxon>Flavobacterium</taxon>
    </lineage>
</organism>
<keyword evidence="3 4" id="KW-0012">Acyltransferase</keyword>
<reference evidence="4 5" key="1">
    <citation type="submission" date="2019-03" db="EMBL/GenBank/DDBJ databases">
        <title>Flavobacterium AR-3-4 sp. nov. isolated from arctic soil.</title>
        <authorList>
            <person name="Chaudhary D.K."/>
        </authorList>
    </citation>
    <scope>NUCLEOTIDE SEQUENCE [LARGE SCALE GENOMIC DNA]</scope>
    <source>
        <strain evidence="4 5">AR-3-4</strain>
    </source>
</reference>
<dbReference type="PROSITE" id="PS00101">
    <property type="entry name" value="HEXAPEP_TRANSFERASES"/>
    <property type="match status" value="1"/>
</dbReference>
<dbReference type="EMBL" id="SMFK01000032">
    <property type="protein sequence ID" value="TDD93416.1"/>
    <property type="molecule type" value="Genomic_DNA"/>
</dbReference>
<name>A0A4R5C4Q9_9FLAO</name>
<evidence type="ECO:0000256" key="2">
    <source>
        <dbReference type="ARBA" id="ARBA00022737"/>
    </source>
</evidence>
<dbReference type="Gene3D" id="2.160.10.10">
    <property type="entry name" value="Hexapeptide repeat proteins"/>
    <property type="match status" value="1"/>
</dbReference>
<sequence length="116" mass="12482">LTIGNNTRINGADFNVHNGTKIEIGSGCLFSTNIDVRTTDSHNIFNFDGERINPDKNIHIGEHVWIGRMVSILKGAKIGNGSVIGSMSLVSGIIPNEVIAAGVPAKTIKENITWKE</sequence>
<dbReference type="Proteomes" id="UP000295479">
    <property type="component" value="Unassembled WGS sequence"/>
</dbReference>
<evidence type="ECO:0000256" key="1">
    <source>
        <dbReference type="ARBA" id="ARBA00022679"/>
    </source>
</evidence>
<dbReference type="Pfam" id="PF00132">
    <property type="entry name" value="Hexapep"/>
    <property type="match status" value="1"/>
</dbReference>
<evidence type="ECO:0000313" key="5">
    <source>
        <dbReference type="Proteomes" id="UP000295479"/>
    </source>
</evidence>
<proteinExistence type="predicted"/>
<dbReference type="AlphaFoldDB" id="A0A4R5C4Q9"/>
<accession>A0A4R5C4Q9</accession>
<dbReference type="InterPro" id="IPR051159">
    <property type="entry name" value="Hexapeptide_acetyltransf"/>
</dbReference>
<dbReference type="SUPFAM" id="SSF51161">
    <property type="entry name" value="Trimeric LpxA-like enzymes"/>
    <property type="match status" value="1"/>
</dbReference>
<comment type="caution">
    <text evidence="4">The sequence shown here is derived from an EMBL/GenBank/DDBJ whole genome shotgun (WGS) entry which is preliminary data.</text>
</comment>
<keyword evidence="2" id="KW-0677">Repeat</keyword>
<dbReference type="PANTHER" id="PTHR23416">
    <property type="entry name" value="SIALIC ACID SYNTHASE-RELATED"/>
    <property type="match status" value="1"/>
</dbReference>
<evidence type="ECO:0000256" key="3">
    <source>
        <dbReference type="ARBA" id="ARBA00023315"/>
    </source>
</evidence>
<dbReference type="CDD" id="cd04647">
    <property type="entry name" value="LbH_MAT_like"/>
    <property type="match status" value="1"/>
</dbReference>
<dbReference type="GO" id="GO:0016746">
    <property type="term" value="F:acyltransferase activity"/>
    <property type="evidence" value="ECO:0007669"/>
    <property type="project" value="UniProtKB-KW"/>
</dbReference>
<dbReference type="OrthoDB" id="9814490at2"/>
<protein>
    <submittedName>
        <fullName evidence="4">Acyltransferase</fullName>
    </submittedName>
</protein>
<keyword evidence="5" id="KW-1185">Reference proteome</keyword>
<dbReference type="InterPro" id="IPR011004">
    <property type="entry name" value="Trimer_LpxA-like_sf"/>
</dbReference>
<keyword evidence="1 4" id="KW-0808">Transferase</keyword>
<dbReference type="PANTHER" id="PTHR23416:SF78">
    <property type="entry name" value="LIPOPOLYSACCHARIDE BIOSYNTHESIS O-ACETYL TRANSFERASE WBBJ-RELATED"/>
    <property type="match status" value="1"/>
</dbReference>